<name>A0A2H4ZKF1_GVCL</name>
<accession>A0A2H4ZKF1</accession>
<organismHost>
    <name type="scientific">Tortricidae</name>
    <dbReference type="NCBI Taxonomy" id="7139"/>
</organismHost>
<protein>
    <submittedName>
        <fullName evidence="1">Uncharacterized protein</fullName>
    </submittedName>
</protein>
<proteinExistence type="predicted"/>
<sequence length="183" mass="21148">MAVPPIHIIDNIFWTFEFNTPISSNDIMLKVENSNNLLLYQTNKLMILKTNALNLLKDIHRMYIFIRENLYTNAIIVCGNTSLTLPTLVYFLRAHHGMDADAAVKYMESKTQDIMVPYTEYAPVVNRVHTFQYQPSENVTNLEENVDKSDLLPSITDEDIENFINANTDENFSLSNNFLQMFT</sequence>
<evidence type="ECO:0000313" key="1">
    <source>
        <dbReference type="EMBL" id="AUF82034.1"/>
    </source>
</evidence>
<organism evidence="1">
    <name type="scientific">Cryptophlebia leucotreta granulosis virus</name>
    <name type="common">ClGV</name>
    <name type="synonym">Cryptophlebia leucotreta granulovirus</name>
    <dbReference type="NCBI Taxonomy" id="35254"/>
    <lineage>
        <taxon>Viruses</taxon>
        <taxon>Viruses incertae sedis</taxon>
        <taxon>Naldaviricetes</taxon>
        <taxon>Lefavirales</taxon>
        <taxon>Baculoviridae</taxon>
        <taxon>Betabaculovirus</taxon>
        <taxon>Betabaculovirus cryleucotretae</taxon>
    </lineage>
</organism>
<reference evidence="1" key="1">
    <citation type="journal article" date="2017" name="Int. J. Mol. Sci.">
        <title>Genome Analysis and Genetic Stability of the Cryptophlebia leucotreta Granulovirus (CrleGV-SA) after 15 Years of Commercial Use as a Biopesticide.</title>
        <authorList>
            <person name="van der Merwe M."/>
            <person name="Jukes M.D."/>
            <person name="Rabalski L."/>
            <person name="Knox C."/>
            <person name="Opoku-Debrah J.K."/>
            <person name="Moore S.D."/>
            <person name="Krejmer-Rabalska M."/>
            <person name="Szewczyk B."/>
            <person name="Hill M.P."/>
        </authorList>
    </citation>
    <scope>NUCLEOTIDE SEQUENCE</scope>
    <source>
        <strain evidence="1">CrleGV-SA</strain>
    </source>
</reference>
<dbReference type="EMBL" id="MF974563">
    <property type="protein sequence ID" value="AUF82034.1"/>
    <property type="molecule type" value="Genomic_DNA"/>
</dbReference>